<dbReference type="AlphaFoldDB" id="A0A8X6TDU9"/>
<comment type="caution">
    <text evidence="2">The sequence shown here is derived from an EMBL/GenBank/DDBJ whole genome shotgun (WGS) entry which is preliminary data.</text>
</comment>
<sequence>MNSILKNSTRFEKEHKMSSLLHSCLVILVVVCTTSFAPVKENSCGEIITTIGKNSVDIEDQDDWSDYDESEKEFPLSDNESADNYPEVINVPGD</sequence>
<dbReference type="Proteomes" id="UP000887013">
    <property type="component" value="Unassembled WGS sequence"/>
</dbReference>
<organism evidence="2 3">
    <name type="scientific">Nephila pilipes</name>
    <name type="common">Giant wood spider</name>
    <name type="synonym">Nephila maculata</name>
    <dbReference type="NCBI Taxonomy" id="299642"/>
    <lineage>
        <taxon>Eukaryota</taxon>
        <taxon>Metazoa</taxon>
        <taxon>Ecdysozoa</taxon>
        <taxon>Arthropoda</taxon>
        <taxon>Chelicerata</taxon>
        <taxon>Arachnida</taxon>
        <taxon>Araneae</taxon>
        <taxon>Araneomorphae</taxon>
        <taxon>Entelegynae</taxon>
        <taxon>Araneoidea</taxon>
        <taxon>Nephilidae</taxon>
        <taxon>Nephila</taxon>
    </lineage>
</organism>
<evidence type="ECO:0000313" key="2">
    <source>
        <dbReference type="EMBL" id="GFT00072.1"/>
    </source>
</evidence>
<feature type="compositionally biased region" description="Acidic residues" evidence="1">
    <location>
        <begin position="59"/>
        <end position="71"/>
    </location>
</feature>
<accession>A0A8X6TDU9</accession>
<gene>
    <name evidence="2" type="ORF">NPIL_695681</name>
</gene>
<proteinExistence type="predicted"/>
<reference evidence="2" key="1">
    <citation type="submission" date="2020-08" db="EMBL/GenBank/DDBJ databases">
        <title>Multicomponent nature underlies the extraordinary mechanical properties of spider dragline silk.</title>
        <authorList>
            <person name="Kono N."/>
            <person name="Nakamura H."/>
            <person name="Mori M."/>
            <person name="Yoshida Y."/>
            <person name="Ohtoshi R."/>
            <person name="Malay A.D."/>
            <person name="Moran D.A.P."/>
            <person name="Tomita M."/>
            <person name="Numata K."/>
            <person name="Arakawa K."/>
        </authorList>
    </citation>
    <scope>NUCLEOTIDE SEQUENCE</scope>
</reference>
<evidence type="ECO:0000313" key="3">
    <source>
        <dbReference type="Proteomes" id="UP000887013"/>
    </source>
</evidence>
<feature type="region of interest" description="Disordered" evidence="1">
    <location>
        <begin position="59"/>
        <end position="94"/>
    </location>
</feature>
<dbReference type="EMBL" id="BMAW01101575">
    <property type="protein sequence ID" value="GFT00072.1"/>
    <property type="molecule type" value="Genomic_DNA"/>
</dbReference>
<protein>
    <submittedName>
        <fullName evidence="2">Uncharacterized protein</fullName>
    </submittedName>
</protein>
<keyword evidence="3" id="KW-1185">Reference proteome</keyword>
<name>A0A8X6TDU9_NEPPI</name>
<evidence type="ECO:0000256" key="1">
    <source>
        <dbReference type="SAM" id="MobiDB-lite"/>
    </source>
</evidence>